<dbReference type="HOGENOM" id="CLU_1997929_0_0_1"/>
<dbReference type="AlphaFoldDB" id="J9DNZ0"/>
<dbReference type="VEuPathDB" id="MicrosporidiaDB:EDEG_04258"/>
<dbReference type="EMBL" id="AFBI03001380">
    <property type="protein sequence ID" value="EJW04265.1"/>
    <property type="molecule type" value="Genomic_DNA"/>
</dbReference>
<name>J9DNZ0_EDHAE</name>
<keyword evidence="2" id="KW-1185">Reference proteome</keyword>
<reference evidence="1 2" key="1">
    <citation type="submission" date="2011-08" db="EMBL/GenBank/DDBJ databases">
        <authorList>
            <person name="Liu Z.J."/>
            <person name="Shi F.L."/>
            <person name="Lu J.Q."/>
            <person name="Li M."/>
            <person name="Wang Z.L."/>
        </authorList>
    </citation>
    <scope>NUCLEOTIDE SEQUENCE [LARGE SCALE GENOMIC DNA]</scope>
    <source>
        <strain evidence="1 2">USNM 41457</strain>
    </source>
</reference>
<dbReference type="InParanoid" id="J9DNZ0"/>
<protein>
    <submittedName>
        <fullName evidence="1">Uncharacterized protein</fullName>
    </submittedName>
</protein>
<accession>J9DNZ0</accession>
<feature type="non-terminal residue" evidence="1">
    <location>
        <position position="1"/>
    </location>
</feature>
<evidence type="ECO:0000313" key="1">
    <source>
        <dbReference type="EMBL" id="EJW04265.1"/>
    </source>
</evidence>
<comment type="caution">
    <text evidence="1">The sequence shown here is derived from an EMBL/GenBank/DDBJ whole genome shotgun (WGS) entry which is preliminary data.</text>
</comment>
<evidence type="ECO:0000313" key="2">
    <source>
        <dbReference type="Proteomes" id="UP000003163"/>
    </source>
</evidence>
<organism evidence="1 2">
    <name type="scientific">Edhazardia aedis (strain USNM 41457)</name>
    <name type="common">Microsporidian parasite</name>
    <dbReference type="NCBI Taxonomy" id="1003232"/>
    <lineage>
        <taxon>Eukaryota</taxon>
        <taxon>Fungi</taxon>
        <taxon>Fungi incertae sedis</taxon>
        <taxon>Microsporidia</taxon>
        <taxon>Edhazardia</taxon>
    </lineage>
</organism>
<gene>
    <name evidence="1" type="ORF">EDEG_04258</name>
</gene>
<proteinExistence type="predicted"/>
<reference evidence="2" key="2">
    <citation type="submission" date="2015-07" db="EMBL/GenBank/DDBJ databases">
        <title>Contrasting host-pathogen interactions and genome evolution in two generalist and specialist microsporidian pathogens of mosquitoes.</title>
        <authorList>
            <consortium name="The Broad Institute Genomics Platform"/>
            <consortium name="The Broad Institute Genome Sequencing Center for Infectious Disease"/>
            <person name="Cuomo C.A."/>
            <person name="Sanscrainte N.D."/>
            <person name="Goldberg J.M."/>
            <person name="Heiman D."/>
            <person name="Young S."/>
            <person name="Zeng Q."/>
            <person name="Becnel J.J."/>
            <person name="Birren B.W."/>
        </authorList>
    </citation>
    <scope>NUCLEOTIDE SEQUENCE [LARGE SCALE GENOMIC DNA]</scope>
    <source>
        <strain evidence="2">USNM 41457</strain>
    </source>
</reference>
<sequence>NQIVFCSKLSDNIIYDNLIGNEKSGPISFFENLCILTHVKSTERKHRKILGSRILLHRPLFWHSKWSRFINHPVMVNFIKSEETCKIDVSFVIRILPHLFSIHLQFYIHSKFLSRNPKNKRNEQR</sequence>
<dbReference type="Proteomes" id="UP000003163">
    <property type="component" value="Unassembled WGS sequence"/>
</dbReference>